<sequence>MLKNHAKWDFTSPHCYHHAALPVGRGRLQVLRSPPTTMPSSTKRSIRRELVTSTAVRNAALVRNRYSLRRPNPSLAAISCWEGQSDTNSFSDTYSDPNTEADTDIEPSTSEDAGLVLEQEPDADLDSEAEEILKDIAQLRSEGPAKPNHTPHTVKLWKREGDFWERYCFKIMKRTKRSPEEQLRACDPETFKAYLRWRKKHSRVKKESSIRSYWKRISMCYMDLTRHTMDADVLTDWIPTLMLDKSEKEKHAMYVQDLYAILHALWVDDTKPLHGYIRVQISLLLLLSAATATRPGAIVESSSAKGSNKSLSFRNIELLKVRSTVDPSRSTIVANVNLENIKNKEKDGKPKKFTFRLERTLAFCIVLYILSIGVSQGALRDDFTSVQDVFDLNIPVGRDVLRIKWKKELLNQPFLCDVRNTSEGVRILKDKAFPYAKYRDIFVRLGRVAGFEKSLELYQLRRASGRNINSALDPVERNQTMGHLGSTYEKYYTPTHIARDFQSIYFGSPSEDLLIQSVARMGLSRDRRAPTELDDAQQEALRNDPALAVLHKEREMYKRQLHDQGFYPLSKGHGTDLYKKYEDTKRKIGSTYQMLYRGRLELAIREFHDSIDTIEIARQLSGKAAAEVLTLPAFEFELRERATIAGMLFKPIQDDRARVRFVRTLARLCHKQETRQLKAFKRKNVGLAAYEAKGSSFSNNRNKGTNGIEKRPINQDGEIVEDELDVPKRRKVLEVQPGTLYPTVLPYPVCLICIGNKEFSYERRMRHIPRKDVLKKHVETHFRLPELQSGFACRHPSCSNMLVDLMHFKRHALDIHGVSH</sequence>
<feature type="domain" description="C2H2-type" evidence="2">
    <location>
        <begin position="793"/>
        <end position="816"/>
    </location>
</feature>
<name>A0A8H5Z742_COCSA</name>
<protein>
    <recommendedName>
        <fullName evidence="2">C2H2-type domain-containing protein</fullName>
    </recommendedName>
</protein>
<evidence type="ECO:0000256" key="1">
    <source>
        <dbReference type="SAM" id="MobiDB-lite"/>
    </source>
</evidence>
<dbReference type="Pfam" id="PF11917">
    <property type="entry name" value="DUF3435"/>
    <property type="match status" value="1"/>
</dbReference>
<accession>A0A8H5Z742</accession>
<dbReference type="PROSITE" id="PS00028">
    <property type="entry name" value="ZINC_FINGER_C2H2_1"/>
    <property type="match status" value="1"/>
</dbReference>
<gene>
    <name evidence="3" type="ORF">GGP41_003914</name>
</gene>
<evidence type="ECO:0000313" key="3">
    <source>
        <dbReference type="EMBL" id="KAF5844041.1"/>
    </source>
</evidence>
<organism evidence="3 4">
    <name type="scientific">Cochliobolus sativus</name>
    <name type="common">Common root rot and spot blotch fungus</name>
    <name type="synonym">Bipolaris sorokiniana</name>
    <dbReference type="NCBI Taxonomy" id="45130"/>
    <lineage>
        <taxon>Eukaryota</taxon>
        <taxon>Fungi</taxon>
        <taxon>Dikarya</taxon>
        <taxon>Ascomycota</taxon>
        <taxon>Pezizomycotina</taxon>
        <taxon>Dothideomycetes</taxon>
        <taxon>Pleosporomycetidae</taxon>
        <taxon>Pleosporales</taxon>
        <taxon>Pleosporineae</taxon>
        <taxon>Pleosporaceae</taxon>
        <taxon>Bipolaris</taxon>
    </lineage>
</organism>
<dbReference type="Proteomes" id="UP000624244">
    <property type="component" value="Unassembled WGS sequence"/>
</dbReference>
<dbReference type="InterPro" id="IPR013087">
    <property type="entry name" value="Znf_C2H2_type"/>
</dbReference>
<reference evidence="3" key="1">
    <citation type="submission" date="2019-11" db="EMBL/GenBank/DDBJ databases">
        <title>Bipolaris sorokiniana Genome sequencing.</title>
        <authorList>
            <person name="Wang H."/>
        </authorList>
    </citation>
    <scope>NUCLEOTIDE SEQUENCE</scope>
</reference>
<dbReference type="PANTHER" id="PTHR37535:SF3">
    <property type="entry name" value="FLUG DOMAIN-CONTAINING PROTEIN"/>
    <property type="match status" value="1"/>
</dbReference>
<dbReference type="AlphaFoldDB" id="A0A8H5Z742"/>
<feature type="compositionally biased region" description="Polar residues" evidence="1">
    <location>
        <begin position="88"/>
        <end position="98"/>
    </location>
</feature>
<dbReference type="EMBL" id="WNKQ01000033">
    <property type="protein sequence ID" value="KAF5844041.1"/>
    <property type="molecule type" value="Genomic_DNA"/>
</dbReference>
<comment type="caution">
    <text evidence="3">The sequence shown here is derived from an EMBL/GenBank/DDBJ whole genome shotgun (WGS) entry which is preliminary data.</text>
</comment>
<evidence type="ECO:0000259" key="2">
    <source>
        <dbReference type="PROSITE" id="PS00028"/>
    </source>
</evidence>
<dbReference type="InterPro" id="IPR021842">
    <property type="entry name" value="DUF3435"/>
</dbReference>
<proteinExistence type="predicted"/>
<feature type="region of interest" description="Disordered" evidence="1">
    <location>
        <begin position="88"/>
        <end position="109"/>
    </location>
</feature>
<dbReference type="PANTHER" id="PTHR37535">
    <property type="entry name" value="FLUG DOMAIN PROTEIN"/>
    <property type="match status" value="1"/>
</dbReference>
<evidence type="ECO:0000313" key="4">
    <source>
        <dbReference type="Proteomes" id="UP000624244"/>
    </source>
</evidence>